<evidence type="ECO:0000256" key="1">
    <source>
        <dbReference type="SAM" id="MobiDB-lite"/>
    </source>
</evidence>
<keyword evidence="2" id="KW-0732">Signal</keyword>
<dbReference type="Proteomes" id="UP000005801">
    <property type="component" value="Unassembled WGS sequence"/>
</dbReference>
<dbReference type="RefSeq" id="WP_006972935.1">
    <property type="nucleotide sequence ID" value="NZ_ABCS01000038.1"/>
</dbReference>
<evidence type="ECO:0000256" key="2">
    <source>
        <dbReference type="SAM" id="SignalP"/>
    </source>
</evidence>
<proteinExistence type="predicted"/>
<gene>
    <name evidence="3" type="ORF">PPSIR1_01889</name>
</gene>
<dbReference type="EMBL" id="ABCS01000038">
    <property type="protein sequence ID" value="EDM77931.1"/>
    <property type="molecule type" value="Genomic_DNA"/>
</dbReference>
<sequence>MKTSELSLASFVLCAFAAVSGGCAGSESKDAAPTEEGAKTSLEPKPVDGPQKVASVDGAPGDAGDEYEVKISPAEAKVGEAAKVTIEVLPADGWHLNMEFPTALTVEAPADVSLAKAEYGKADAVEFGEGRGEFAVGYTASAAGDKAFSGELKFAICQDTGCAPRTERLAFNVPVE</sequence>
<accession>A6G890</accession>
<reference evidence="3 4" key="1">
    <citation type="submission" date="2007-06" db="EMBL/GenBank/DDBJ databases">
        <authorList>
            <person name="Shimkets L."/>
            <person name="Ferriera S."/>
            <person name="Johnson J."/>
            <person name="Kravitz S."/>
            <person name="Beeson K."/>
            <person name="Sutton G."/>
            <person name="Rogers Y.-H."/>
            <person name="Friedman R."/>
            <person name="Frazier M."/>
            <person name="Venter J.C."/>
        </authorList>
    </citation>
    <scope>NUCLEOTIDE SEQUENCE [LARGE SCALE GENOMIC DNA]</scope>
    <source>
        <strain evidence="3 4">SIR-1</strain>
    </source>
</reference>
<feature type="compositionally biased region" description="Basic and acidic residues" evidence="1">
    <location>
        <begin position="27"/>
        <end position="38"/>
    </location>
</feature>
<comment type="caution">
    <text evidence="3">The sequence shown here is derived from an EMBL/GenBank/DDBJ whole genome shotgun (WGS) entry which is preliminary data.</text>
</comment>
<feature type="chain" id="PRO_5002697520" evidence="2">
    <location>
        <begin position="18"/>
        <end position="176"/>
    </location>
</feature>
<evidence type="ECO:0000313" key="3">
    <source>
        <dbReference type="EMBL" id="EDM77931.1"/>
    </source>
</evidence>
<dbReference type="PROSITE" id="PS51257">
    <property type="entry name" value="PROKAR_LIPOPROTEIN"/>
    <property type="match status" value="1"/>
</dbReference>
<dbReference type="OrthoDB" id="5517573at2"/>
<dbReference type="AlphaFoldDB" id="A6G890"/>
<name>A6G890_9BACT</name>
<keyword evidence="4" id="KW-1185">Reference proteome</keyword>
<protein>
    <submittedName>
        <fullName evidence="3">Uncharacterized protein</fullName>
    </submittedName>
</protein>
<dbReference type="STRING" id="391625.PPSIR1_01889"/>
<dbReference type="eggNOG" id="ENOG5030TMF">
    <property type="taxonomic scope" value="Bacteria"/>
</dbReference>
<feature type="signal peptide" evidence="2">
    <location>
        <begin position="1"/>
        <end position="17"/>
    </location>
</feature>
<evidence type="ECO:0000313" key="4">
    <source>
        <dbReference type="Proteomes" id="UP000005801"/>
    </source>
</evidence>
<feature type="region of interest" description="Disordered" evidence="1">
    <location>
        <begin position="23"/>
        <end position="63"/>
    </location>
</feature>
<organism evidence="3 4">
    <name type="scientific">Plesiocystis pacifica SIR-1</name>
    <dbReference type="NCBI Taxonomy" id="391625"/>
    <lineage>
        <taxon>Bacteria</taxon>
        <taxon>Pseudomonadati</taxon>
        <taxon>Myxococcota</taxon>
        <taxon>Polyangia</taxon>
        <taxon>Nannocystales</taxon>
        <taxon>Nannocystaceae</taxon>
        <taxon>Plesiocystis</taxon>
    </lineage>
</organism>